<feature type="compositionally biased region" description="Polar residues" evidence="4">
    <location>
        <begin position="1"/>
        <end position="19"/>
    </location>
</feature>
<evidence type="ECO:0000256" key="2">
    <source>
        <dbReference type="ARBA" id="ARBA00023136"/>
    </source>
</evidence>
<proteinExistence type="predicted"/>
<dbReference type="InterPro" id="IPR057601">
    <property type="entry name" value="Oar-like_b-barrel"/>
</dbReference>
<evidence type="ECO:0000256" key="1">
    <source>
        <dbReference type="ARBA" id="ARBA00004442"/>
    </source>
</evidence>
<gene>
    <name evidence="6" type="ORF">HRJ53_07200</name>
</gene>
<reference evidence="6" key="1">
    <citation type="submission" date="2020-06" db="EMBL/GenBank/DDBJ databases">
        <title>Legume-microbial interactions unlock mineral nutrients during tropical forest succession.</title>
        <authorList>
            <person name="Epihov D.Z."/>
        </authorList>
    </citation>
    <scope>NUCLEOTIDE SEQUENCE [LARGE SCALE GENOMIC DNA]</scope>
    <source>
        <strain evidence="6">Pan2503</strain>
    </source>
</reference>
<organism evidence="6 7">
    <name type="scientific">Candidatus Acidiferrum panamense</name>
    <dbReference type="NCBI Taxonomy" id="2741543"/>
    <lineage>
        <taxon>Bacteria</taxon>
        <taxon>Pseudomonadati</taxon>
        <taxon>Acidobacteriota</taxon>
        <taxon>Terriglobia</taxon>
        <taxon>Candidatus Acidiferrales</taxon>
        <taxon>Candidatus Acidiferrum</taxon>
    </lineage>
</organism>
<evidence type="ECO:0000259" key="5">
    <source>
        <dbReference type="Pfam" id="PF25183"/>
    </source>
</evidence>
<evidence type="ECO:0000313" key="7">
    <source>
        <dbReference type="Proteomes" id="UP000567293"/>
    </source>
</evidence>
<dbReference type="InterPro" id="IPR036942">
    <property type="entry name" value="Beta-barrel_TonB_sf"/>
</dbReference>
<keyword evidence="7" id="KW-1185">Reference proteome</keyword>
<keyword evidence="3" id="KW-0998">Cell outer membrane</keyword>
<evidence type="ECO:0000256" key="4">
    <source>
        <dbReference type="SAM" id="MobiDB-lite"/>
    </source>
</evidence>
<dbReference type="SUPFAM" id="SSF56935">
    <property type="entry name" value="Porins"/>
    <property type="match status" value="1"/>
</dbReference>
<feature type="non-terminal residue" evidence="6">
    <location>
        <position position="410"/>
    </location>
</feature>
<accession>A0A7V8SWC7</accession>
<keyword evidence="2" id="KW-0472">Membrane</keyword>
<comment type="subcellular location">
    <subcellularLocation>
        <location evidence="1">Cell outer membrane</location>
    </subcellularLocation>
</comment>
<dbReference type="GO" id="GO:0009279">
    <property type="term" value="C:cell outer membrane"/>
    <property type="evidence" value="ECO:0007669"/>
    <property type="project" value="UniProtKB-SubCell"/>
</dbReference>
<name>A0A7V8SWC7_9BACT</name>
<protein>
    <submittedName>
        <fullName evidence="6">TonB-dependent receptor</fullName>
    </submittedName>
</protein>
<dbReference type="Gene3D" id="2.40.170.20">
    <property type="entry name" value="TonB-dependent receptor, beta-barrel domain"/>
    <property type="match status" value="1"/>
</dbReference>
<dbReference type="Proteomes" id="UP000567293">
    <property type="component" value="Unassembled WGS sequence"/>
</dbReference>
<sequence>MAQNLRATGLQNTDTNQASARIDHQFSAKDTSYFRASVFDAREADPFGSGVLQESLLPGFGRDLSTHALNGAAGWTRAMNTGLVNEARFGVLVVAGGQTSPNAGNPFATQNGLAGVVADPRDAGYPQVSFGGQFTTIGDPALFTFRRNRDFEGYDNLIWHRGRHTVRVGAYIMHYDLEPVNPNAARGIFSFTPRWTSSAPGLADGSAFADFLLGYPTIAQAGLGRAAIEARTNWLHFYAQDSWQIAANLRLEIGVRYEYNQNMTDSGNQMAAIDTSVPGGRFVVASDGSGRISQAAKALLASLPVPFVPSSEAGWDNSLLASRPLRLAPRAGLAWVIPGRLKTAVRAGLGIYPNQAAYSIVTNLAQNLPFFLAKTVSSAAAGSPAFTTESALAADTVGTAGGNNLDHNLR</sequence>
<dbReference type="Pfam" id="PF25183">
    <property type="entry name" value="OMP_b-brl_4"/>
    <property type="match status" value="1"/>
</dbReference>
<evidence type="ECO:0000256" key="3">
    <source>
        <dbReference type="ARBA" id="ARBA00023237"/>
    </source>
</evidence>
<dbReference type="AlphaFoldDB" id="A0A7V8SWC7"/>
<evidence type="ECO:0000313" key="6">
    <source>
        <dbReference type="EMBL" id="MBA0084763.1"/>
    </source>
</evidence>
<feature type="domain" description="TonB-dependent transporter Oar-like beta-barrel" evidence="5">
    <location>
        <begin position="3"/>
        <end position="393"/>
    </location>
</feature>
<comment type="caution">
    <text evidence="6">The sequence shown here is derived from an EMBL/GenBank/DDBJ whole genome shotgun (WGS) entry which is preliminary data.</text>
</comment>
<dbReference type="EMBL" id="JACDQQ010000702">
    <property type="protein sequence ID" value="MBA0084763.1"/>
    <property type="molecule type" value="Genomic_DNA"/>
</dbReference>
<keyword evidence="6" id="KW-0675">Receptor</keyword>
<feature type="region of interest" description="Disordered" evidence="4">
    <location>
        <begin position="1"/>
        <end position="22"/>
    </location>
</feature>